<feature type="region of interest" description="Disordered" evidence="10">
    <location>
        <begin position="46"/>
        <end position="65"/>
    </location>
</feature>
<evidence type="ECO:0000256" key="7">
    <source>
        <dbReference type="ARBA" id="ARBA00023136"/>
    </source>
</evidence>
<comment type="subcellular location">
    <subcellularLocation>
        <location evidence="1">Membrane</location>
        <topology evidence="1">Single-pass membrane protein</topology>
    </subcellularLocation>
</comment>
<dbReference type="GO" id="GO:0016567">
    <property type="term" value="P:protein ubiquitination"/>
    <property type="evidence" value="ECO:0007669"/>
    <property type="project" value="InterPro"/>
</dbReference>
<dbReference type="CDD" id="cd16461">
    <property type="entry name" value="RING-H2_EL5-like"/>
    <property type="match status" value="1"/>
</dbReference>
<evidence type="ECO:0000256" key="10">
    <source>
        <dbReference type="SAM" id="MobiDB-lite"/>
    </source>
</evidence>
<accession>A0A8T0UEZ4</accession>
<feature type="compositionally biased region" description="Low complexity" evidence="10">
    <location>
        <begin position="46"/>
        <end position="61"/>
    </location>
</feature>
<dbReference type="PROSITE" id="PS50089">
    <property type="entry name" value="ZF_RING_2"/>
    <property type="match status" value="1"/>
</dbReference>
<sequence length="255" mass="27050">MRDHKLRNSLTARRTHFLERERESSDPAMEARQHYSRPLLLLQLQGPAASPASAPSTAGGAVPDEARSVPAPDAFDVLNANAILVLALLVCGLIAALALRAVLQCALSACQFHSGGAGGAPEQLDDPGRGGKEQQHRPPRRATKLVRALPWLAYSAGLARELAGSSRSDCAICLAAFARGEAVRVLPRCGHGFHARCVDRWLAARPTCPTCRQAPFDQTTALLQPADGPGPAVVVPLPLVRVVVVGDRVARLVEP</sequence>
<dbReference type="InterPro" id="IPR013083">
    <property type="entry name" value="Znf_RING/FYVE/PHD"/>
</dbReference>
<name>A0A8T0UEZ4_PANVG</name>
<keyword evidence="2" id="KW-0808">Transferase</keyword>
<dbReference type="Gene3D" id="3.30.40.10">
    <property type="entry name" value="Zinc/RING finger domain, C3HC4 (zinc finger)"/>
    <property type="match status" value="1"/>
</dbReference>
<comment type="caution">
    <text evidence="13">The sequence shown here is derived from an EMBL/GenBank/DDBJ whole genome shotgun (WGS) entry which is preliminary data.</text>
</comment>
<feature type="compositionally biased region" description="Basic and acidic residues" evidence="10">
    <location>
        <begin position="126"/>
        <end position="136"/>
    </location>
</feature>
<evidence type="ECO:0000313" key="13">
    <source>
        <dbReference type="EMBL" id="KAG2619039.1"/>
    </source>
</evidence>
<keyword evidence="5" id="KW-0862">Zinc</keyword>
<dbReference type="GO" id="GO:0016740">
    <property type="term" value="F:transferase activity"/>
    <property type="evidence" value="ECO:0007669"/>
    <property type="project" value="UniProtKB-KW"/>
</dbReference>
<dbReference type="PANTHER" id="PTHR46905">
    <property type="entry name" value="RING-H2 FINGER PROTEIN ATL78"/>
    <property type="match status" value="1"/>
</dbReference>
<evidence type="ECO:0000259" key="12">
    <source>
        <dbReference type="PROSITE" id="PS50089"/>
    </source>
</evidence>
<proteinExistence type="inferred from homology"/>
<keyword evidence="3 11" id="KW-0812">Transmembrane</keyword>
<dbReference type="InterPro" id="IPR001841">
    <property type="entry name" value="Znf_RING"/>
</dbReference>
<dbReference type="InterPro" id="IPR044602">
    <property type="entry name" value="ATL10/ATL72-79-like"/>
</dbReference>
<dbReference type="EMBL" id="CM029042">
    <property type="protein sequence ID" value="KAG2619039.1"/>
    <property type="molecule type" value="Genomic_DNA"/>
</dbReference>
<keyword evidence="6 11" id="KW-1133">Transmembrane helix</keyword>
<evidence type="ECO:0000256" key="6">
    <source>
        <dbReference type="ARBA" id="ARBA00022989"/>
    </source>
</evidence>
<comment type="similarity">
    <text evidence="8">Belongs to the RING-type zinc finger family. ATL subfamily.</text>
</comment>
<feature type="domain" description="RING-type" evidence="12">
    <location>
        <begin position="170"/>
        <end position="212"/>
    </location>
</feature>
<dbReference type="GO" id="GO:0016020">
    <property type="term" value="C:membrane"/>
    <property type="evidence" value="ECO:0007669"/>
    <property type="project" value="UniProtKB-SubCell"/>
</dbReference>
<feature type="transmembrane region" description="Helical" evidence="11">
    <location>
        <begin position="82"/>
        <end position="103"/>
    </location>
</feature>
<keyword evidence="14" id="KW-1185">Reference proteome</keyword>
<organism evidence="13 14">
    <name type="scientific">Panicum virgatum</name>
    <name type="common">Blackwell switchgrass</name>
    <dbReference type="NCBI Taxonomy" id="38727"/>
    <lineage>
        <taxon>Eukaryota</taxon>
        <taxon>Viridiplantae</taxon>
        <taxon>Streptophyta</taxon>
        <taxon>Embryophyta</taxon>
        <taxon>Tracheophyta</taxon>
        <taxon>Spermatophyta</taxon>
        <taxon>Magnoliopsida</taxon>
        <taxon>Liliopsida</taxon>
        <taxon>Poales</taxon>
        <taxon>Poaceae</taxon>
        <taxon>PACMAD clade</taxon>
        <taxon>Panicoideae</taxon>
        <taxon>Panicodae</taxon>
        <taxon>Paniceae</taxon>
        <taxon>Panicinae</taxon>
        <taxon>Panicum</taxon>
        <taxon>Panicum sect. Hiantes</taxon>
    </lineage>
</organism>
<dbReference type="GO" id="GO:0008270">
    <property type="term" value="F:zinc ion binding"/>
    <property type="evidence" value="ECO:0007669"/>
    <property type="project" value="UniProtKB-KW"/>
</dbReference>
<evidence type="ECO:0000256" key="9">
    <source>
        <dbReference type="PROSITE-ProRule" id="PRU00175"/>
    </source>
</evidence>
<feature type="region of interest" description="Disordered" evidence="10">
    <location>
        <begin position="118"/>
        <end position="141"/>
    </location>
</feature>
<keyword evidence="9" id="KW-0863">Zinc-finger</keyword>
<dbReference type="PANTHER" id="PTHR46905:SF7">
    <property type="entry name" value="RING-H2 FINGER PROTEIN ATL78"/>
    <property type="match status" value="1"/>
</dbReference>
<reference evidence="13" key="1">
    <citation type="submission" date="2020-05" db="EMBL/GenBank/DDBJ databases">
        <title>WGS assembly of Panicum virgatum.</title>
        <authorList>
            <person name="Lovell J.T."/>
            <person name="Jenkins J."/>
            <person name="Shu S."/>
            <person name="Juenger T.E."/>
            <person name="Schmutz J."/>
        </authorList>
    </citation>
    <scope>NUCLEOTIDE SEQUENCE</scope>
    <source>
        <strain evidence="13">AP13</strain>
    </source>
</reference>
<dbReference type="Proteomes" id="UP000823388">
    <property type="component" value="Chromosome 3N"/>
</dbReference>
<keyword evidence="4" id="KW-0479">Metal-binding</keyword>
<dbReference type="SMART" id="SM00184">
    <property type="entry name" value="RING"/>
    <property type="match status" value="1"/>
</dbReference>
<keyword evidence="7 11" id="KW-0472">Membrane</keyword>
<gene>
    <name evidence="13" type="ORF">PVAP13_3NG140750</name>
</gene>
<dbReference type="SUPFAM" id="SSF57850">
    <property type="entry name" value="RING/U-box"/>
    <property type="match status" value="1"/>
</dbReference>
<dbReference type="Pfam" id="PF13639">
    <property type="entry name" value="zf-RING_2"/>
    <property type="match status" value="1"/>
</dbReference>
<protein>
    <recommendedName>
        <fullName evidence="12">RING-type domain-containing protein</fullName>
    </recommendedName>
</protein>
<dbReference type="AlphaFoldDB" id="A0A8T0UEZ4"/>
<evidence type="ECO:0000256" key="3">
    <source>
        <dbReference type="ARBA" id="ARBA00022692"/>
    </source>
</evidence>
<evidence type="ECO:0000256" key="11">
    <source>
        <dbReference type="SAM" id="Phobius"/>
    </source>
</evidence>
<evidence type="ECO:0000313" key="14">
    <source>
        <dbReference type="Proteomes" id="UP000823388"/>
    </source>
</evidence>
<evidence type="ECO:0000256" key="8">
    <source>
        <dbReference type="ARBA" id="ARBA00024209"/>
    </source>
</evidence>
<evidence type="ECO:0000256" key="1">
    <source>
        <dbReference type="ARBA" id="ARBA00004167"/>
    </source>
</evidence>
<evidence type="ECO:0000256" key="5">
    <source>
        <dbReference type="ARBA" id="ARBA00022833"/>
    </source>
</evidence>
<evidence type="ECO:0000256" key="2">
    <source>
        <dbReference type="ARBA" id="ARBA00022679"/>
    </source>
</evidence>
<evidence type="ECO:0000256" key="4">
    <source>
        <dbReference type="ARBA" id="ARBA00022723"/>
    </source>
</evidence>